<dbReference type="SUPFAM" id="SSF75005">
    <property type="entry name" value="Arabinanase/levansucrase/invertase"/>
    <property type="match status" value="1"/>
</dbReference>
<dbReference type="AlphaFoldDB" id="A0AA35UHH0"/>
<proteinExistence type="predicted"/>
<gene>
    <name evidence="4" type="ORF">LMG32879_001004</name>
</gene>
<dbReference type="InterPro" id="IPR056442">
    <property type="entry name" value="GINT1_N"/>
</dbReference>
<dbReference type="GO" id="GO:0016740">
    <property type="term" value="F:transferase activity"/>
    <property type="evidence" value="ECO:0007669"/>
    <property type="project" value="UniProtKB-KW"/>
</dbReference>
<dbReference type="Gene3D" id="2.115.10.20">
    <property type="entry name" value="Glycosyl hydrolase domain, family 43"/>
    <property type="match status" value="1"/>
</dbReference>
<comment type="caution">
    <text evidence="4">The sequence shown here is derived from an EMBL/GenBank/DDBJ whole genome shotgun (WGS) entry which is preliminary data.</text>
</comment>
<feature type="domain" description="Glucosamine inositolphosphorylceramide transferase 1 N-terminal" evidence="3">
    <location>
        <begin position="40"/>
        <end position="243"/>
    </location>
</feature>
<dbReference type="PANTHER" id="PTHR43772:SF2">
    <property type="entry name" value="PUTATIVE (AFU_ORTHOLOGUE AFUA_2G04480)-RELATED"/>
    <property type="match status" value="1"/>
</dbReference>
<dbReference type="GO" id="GO:0045493">
    <property type="term" value="P:xylan catabolic process"/>
    <property type="evidence" value="ECO:0007669"/>
    <property type="project" value="UniProtKB-KW"/>
</dbReference>
<sequence length="298" mass="33981">MGIRKDIWKVFLIKKSLEKIVKSGSLPSECIDITGDLNFYTFLADPFGIVKGKFLYVFAEYYDYRSRKGIIECFVFDENIKLIRRVNALSEAWHLSYPYVFEHEGKYFLLPESSKNNKLTLYEAEIFPDQWMKICDIDLGEDVAVDATPFFHNGIWWLFYMLATKKPDRKHELHVAYAYSLTGKWTRHRANPIKKGPSFSRPGGTPIAFPDGSIILPVQDCESTYGGGIRPLIFDILTPEQVRCEVAPALKIPLSLAPYTEGVHTLSSIGNMTLIDAKKTDLSLKGISIQIIREIKNL</sequence>
<dbReference type="InterPro" id="IPR052176">
    <property type="entry name" value="Glycosyl_Hydrlase_43_Enz"/>
</dbReference>
<accession>A0AA35UHH0</accession>
<evidence type="ECO:0000313" key="4">
    <source>
        <dbReference type="EMBL" id="CAI9120175.1"/>
    </source>
</evidence>
<keyword evidence="1" id="KW-0624">Polysaccharide degradation</keyword>
<keyword evidence="2" id="KW-0119">Carbohydrate metabolism</keyword>
<dbReference type="Proteomes" id="UP001176960">
    <property type="component" value="Unassembled WGS sequence"/>
</dbReference>
<protein>
    <submittedName>
        <fullName evidence="4">Formyl transferase</fullName>
    </submittedName>
</protein>
<evidence type="ECO:0000259" key="3">
    <source>
        <dbReference type="Pfam" id="PF24793"/>
    </source>
</evidence>
<evidence type="ECO:0000256" key="2">
    <source>
        <dbReference type="ARBA" id="ARBA00023277"/>
    </source>
</evidence>
<reference evidence="4" key="1">
    <citation type="submission" date="2023-03" db="EMBL/GenBank/DDBJ databases">
        <authorList>
            <person name="Cleenwerck I."/>
        </authorList>
    </citation>
    <scope>NUCLEOTIDE SEQUENCE</scope>
    <source>
        <strain evidence="4">LMG 32879</strain>
    </source>
</reference>
<dbReference type="EMBL" id="CATKSH010000004">
    <property type="protein sequence ID" value="CAI9120175.1"/>
    <property type="molecule type" value="Genomic_DNA"/>
</dbReference>
<organism evidence="4 5">
    <name type="scientific">Brytella acorum</name>
    <dbReference type="NCBI Taxonomy" id="2959299"/>
    <lineage>
        <taxon>Bacteria</taxon>
        <taxon>Pseudomonadati</taxon>
        <taxon>Pseudomonadota</taxon>
        <taxon>Alphaproteobacteria</taxon>
        <taxon>Acetobacterales</taxon>
        <taxon>Acetobacteraceae</taxon>
        <taxon>Brytella</taxon>
    </lineage>
</organism>
<evidence type="ECO:0000256" key="1">
    <source>
        <dbReference type="ARBA" id="ARBA00022651"/>
    </source>
</evidence>
<keyword evidence="4" id="KW-0808">Transferase</keyword>
<dbReference type="InterPro" id="IPR023296">
    <property type="entry name" value="Glyco_hydro_beta-prop_sf"/>
</dbReference>
<keyword evidence="1" id="KW-0858">Xylan degradation</keyword>
<dbReference type="Pfam" id="PF24793">
    <property type="entry name" value="GINT1_N"/>
    <property type="match status" value="1"/>
</dbReference>
<evidence type="ECO:0000313" key="5">
    <source>
        <dbReference type="Proteomes" id="UP001176960"/>
    </source>
</evidence>
<dbReference type="PANTHER" id="PTHR43772">
    <property type="entry name" value="ENDO-1,4-BETA-XYLANASE"/>
    <property type="match status" value="1"/>
</dbReference>
<keyword evidence="5" id="KW-1185">Reference proteome</keyword>
<name>A0AA35UHH0_9PROT</name>
<dbReference type="RefSeq" id="WP_289841963.1">
    <property type="nucleotide sequence ID" value="NZ_CATKSH010000004.1"/>
</dbReference>